<accession>A0A5A9NLP7</accession>
<evidence type="ECO:0000256" key="7">
    <source>
        <dbReference type="SAM" id="Phobius"/>
    </source>
</evidence>
<evidence type="ECO:0000313" key="8">
    <source>
        <dbReference type="EMBL" id="KAA0710358.1"/>
    </source>
</evidence>
<comment type="subcellular location">
    <subcellularLocation>
        <location evidence="1">Endomembrane system</location>
        <topology evidence="1">Multi-pass membrane protein</topology>
    </subcellularLocation>
</comment>
<feature type="transmembrane region" description="Helical" evidence="7">
    <location>
        <begin position="95"/>
        <end position="114"/>
    </location>
</feature>
<evidence type="ECO:0000256" key="2">
    <source>
        <dbReference type="ARBA" id="ARBA00010076"/>
    </source>
</evidence>
<dbReference type="InterPro" id="IPR051115">
    <property type="entry name" value="LAPTM_transporter"/>
</dbReference>
<keyword evidence="9" id="KW-1185">Reference proteome</keyword>
<organism evidence="8 9">
    <name type="scientific">Triplophysa tibetana</name>
    <dbReference type="NCBI Taxonomy" id="1572043"/>
    <lineage>
        <taxon>Eukaryota</taxon>
        <taxon>Metazoa</taxon>
        <taxon>Chordata</taxon>
        <taxon>Craniata</taxon>
        <taxon>Vertebrata</taxon>
        <taxon>Euteleostomi</taxon>
        <taxon>Actinopterygii</taxon>
        <taxon>Neopterygii</taxon>
        <taxon>Teleostei</taxon>
        <taxon>Ostariophysi</taxon>
        <taxon>Cypriniformes</taxon>
        <taxon>Nemacheilidae</taxon>
        <taxon>Triplophysa</taxon>
    </lineage>
</organism>
<evidence type="ECO:0000313" key="9">
    <source>
        <dbReference type="Proteomes" id="UP000324632"/>
    </source>
</evidence>
<sequence>MRVHHYQGVFVGFLKVLSDTFRLFVLSLKTWRIKMSGKRSLCCHVTIATRSFAILYLIGNMLELGDVIRKASWEKSHGIANHDIKSTRCEHIFDISTNILMLVLMSISCVFVLFSQRKGPMFLLPFVMLVFMDLGVSFLSLFNGAWGLPGTPKYKDVLQAAKYYKGVNRLDEEELGQFTMGYTVFFIFNILLKVYVLQVSIRCFYALMGERAPGMHIDTENTVTVKLPSYDEALTMKNEGVPPSYQEL</sequence>
<keyword evidence="5 7" id="KW-1133">Transmembrane helix</keyword>
<dbReference type="EMBL" id="SOYY01000016">
    <property type="protein sequence ID" value="KAA0710358.1"/>
    <property type="molecule type" value="Genomic_DNA"/>
</dbReference>
<dbReference type="OrthoDB" id="8733516at2759"/>
<proteinExistence type="inferred from homology"/>
<dbReference type="PANTHER" id="PTHR12479">
    <property type="entry name" value="LYSOSOMAL-ASSOCIATED TRANSMEMBRANE PROTEIN"/>
    <property type="match status" value="1"/>
</dbReference>
<comment type="similarity">
    <text evidence="2">Belongs to the LAPTM4/LAPTM5 transporter family.</text>
</comment>
<keyword evidence="6 7" id="KW-0472">Membrane</keyword>
<keyword evidence="3" id="KW-0813">Transport</keyword>
<protein>
    <recommendedName>
        <fullName evidence="10">Lysosomal-associated transmembrane protein 4A</fullName>
    </recommendedName>
</protein>
<dbReference type="PANTHER" id="PTHR12479:SF2">
    <property type="entry name" value="LYSOSOMAL-ASSOCIATED TRANSMEMBRANE PROTEIN 5"/>
    <property type="match status" value="1"/>
</dbReference>
<evidence type="ECO:0000256" key="5">
    <source>
        <dbReference type="ARBA" id="ARBA00022989"/>
    </source>
</evidence>
<dbReference type="Pfam" id="PF03821">
    <property type="entry name" value="Mtp"/>
    <property type="match status" value="1"/>
</dbReference>
<evidence type="ECO:0000256" key="4">
    <source>
        <dbReference type="ARBA" id="ARBA00022692"/>
    </source>
</evidence>
<dbReference type="GO" id="GO:0012505">
    <property type="term" value="C:endomembrane system"/>
    <property type="evidence" value="ECO:0007669"/>
    <property type="project" value="UniProtKB-SubCell"/>
</dbReference>
<dbReference type="InterPro" id="IPR004687">
    <property type="entry name" value="LAPTM4/5"/>
</dbReference>
<gene>
    <name evidence="8" type="ORF">E1301_Tti012457</name>
</gene>
<evidence type="ECO:0000256" key="3">
    <source>
        <dbReference type="ARBA" id="ARBA00022448"/>
    </source>
</evidence>
<reference evidence="8 9" key="1">
    <citation type="journal article" date="2019" name="Mol. Ecol. Resour.">
        <title>Chromosome-level genome assembly of Triplophysa tibetana, a fish adapted to the harsh high-altitude environment of the Tibetan Plateau.</title>
        <authorList>
            <person name="Yang X."/>
            <person name="Liu H."/>
            <person name="Ma Z."/>
            <person name="Zou Y."/>
            <person name="Zou M."/>
            <person name="Mao Y."/>
            <person name="Li X."/>
            <person name="Wang H."/>
            <person name="Chen T."/>
            <person name="Wang W."/>
            <person name="Yang R."/>
        </authorList>
    </citation>
    <scope>NUCLEOTIDE SEQUENCE [LARGE SCALE GENOMIC DNA]</scope>
    <source>
        <strain evidence="8">TTIB1903HZAU</strain>
        <tissue evidence="8">Muscle</tissue>
    </source>
</reference>
<dbReference type="Proteomes" id="UP000324632">
    <property type="component" value="Chromosome 16"/>
</dbReference>
<name>A0A5A9NLP7_9TELE</name>
<comment type="caution">
    <text evidence="8">The sequence shown here is derived from an EMBL/GenBank/DDBJ whole genome shotgun (WGS) entry which is preliminary data.</text>
</comment>
<dbReference type="GO" id="GO:0005765">
    <property type="term" value="C:lysosomal membrane"/>
    <property type="evidence" value="ECO:0007669"/>
    <property type="project" value="TreeGrafter"/>
</dbReference>
<evidence type="ECO:0008006" key="10">
    <source>
        <dbReference type="Google" id="ProtNLM"/>
    </source>
</evidence>
<feature type="transmembrane region" description="Helical" evidence="7">
    <location>
        <begin position="180"/>
        <end position="205"/>
    </location>
</feature>
<evidence type="ECO:0000256" key="6">
    <source>
        <dbReference type="ARBA" id="ARBA00023136"/>
    </source>
</evidence>
<dbReference type="AlphaFoldDB" id="A0A5A9NLP7"/>
<feature type="transmembrane region" description="Helical" evidence="7">
    <location>
        <begin position="121"/>
        <end position="142"/>
    </location>
</feature>
<evidence type="ECO:0000256" key="1">
    <source>
        <dbReference type="ARBA" id="ARBA00004127"/>
    </source>
</evidence>
<keyword evidence="4 7" id="KW-0812">Transmembrane</keyword>
<feature type="transmembrane region" description="Helical" evidence="7">
    <location>
        <begin position="40"/>
        <end position="59"/>
    </location>
</feature>